<dbReference type="RefSeq" id="WP_201858034.1">
    <property type="nucleotide sequence ID" value="NZ_JAERRG010000047.1"/>
</dbReference>
<evidence type="ECO:0000256" key="1">
    <source>
        <dbReference type="SAM" id="MobiDB-lite"/>
    </source>
</evidence>
<organism evidence="3 4">
    <name type="scientific">Streptomyces endocoffeicus</name>
    <dbReference type="NCBI Taxonomy" id="2898945"/>
    <lineage>
        <taxon>Bacteria</taxon>
        <taxon>Bacillati</taxon>
        <taxon>Actinomycetota</taxon>
        <taxon>Actinomycetes</taxon>
        <taxon>Kitasatosporales</taxon>
        <taxon>Streptomycetaceae</taxon>
        <taxon>Streptomyces</taxon>
    </lineage>
</organism>
<accession>A0ABS1Q6H8</accession>
<evidence type="ECO:0008006" key="5">
    <source>
        <dbReference type="Google" id="ProtNLM"/>
    </source>
</evidence>
<protein>
    <recommendedName>
        <fullName evidence="5">Secreted protein</fullName>
    </recommendedName>
</protein>
<reference evidence="3 4" key="1">
    <citation type="submission" date="2021-01" db="EMBL/GenBank/DDBJ databases">
        <title>WGS of actinomycetes isolated from Thailand.</title>
        <authorList>
            <person name="Thawai C."/>
        </authorList>
    </citation>
    <scope>NUCLEOTIDE SEQUENCE [LARGE SCALE GENOMIC DNA]</scope>
    <source>
        <strain evidence="3 4">CA3R110</strain>
    </source>
</reference>
<sequence length="127" mass="12678">MNPLKRARATHRGRVAVSVAVMVLLALAGGALAWALLAGTEALLDGALPHTGKAFSPTATAPQGESGPVPEATEGCGSSSPAPGPEGCHEPLPGESTGAEPAGPWWVMLLLPAGLGLLVCAVSGRRR</sequence>
<evidence type="ECO:0000313" key="3">
    <source>
        <dbReference type="EMBL" id="MBL1120268.1"/>
    </source>
</evidence>
<evidence type="ECO:0000313" key="4">
    <source>
        <dbReference type="Proteomes" id="UP000621510"/>
    </source>
</evidence>
<proteinExistence type="predicted"/>
<keyword evidence="2" id="KW-0472">Membrane</keyword>
<gene>
    <name evidence="3" type="ORF">JK364_49460</name>
</gene>
<feature type="transmembrane region" description="Helical" evidence="2">
    <location>
        <begin position="105"/>
        <end position="124"/>
    </location>
</feature>
<dbReference type="Proteomes" id="UP000621510">
    <property type="component" value="Unassembled WGS sequence"/>
</dbReference>
<comment type="caution">
    <text evidence="3">The sequence shown here is derived from an EMBL/GenBank/DDBJ whole genome shotgun (WGS) entry which is preliminary data.</text>
</comment>
<keyword evidence="4" id="KW-1185">Reference proteome</keyword>
<dbReference type="EMBL" id="JAERRG010000047">
    <property type="protein sequence ID" value="MBL1120268.1"/>
    <property type="molecule type" value="Genomic_DNA"/>
</dbReference>
<feature type="region of interest" description="Disordered" evidence="1">
    <location>
        <begin position="49"/>
        <end position="99"/>
    </location>
</feature>
<name>A0ABS1Q6H8_9ACTN</name>
<feature type="transmembrane region" description="Helical" evidence="2">
    <location>
        <begin position="15"/>
        <end position="37"/>
    </location>
</feature>
<keyword evidence="2" id="KW-1133">Transmembrane helix</keyword>
<evidence type="ECO:0000256" key="2">
    <source>
        <dbReference type="SAM" id="Phobius"/>
    </source>
</evidence>
<keyword evidence="2" id="KW-0812">Transmembrane</keyword>